<keyword evidence="14" id="KW-0723">Serine/threonine-protein kinase</keyword>
<evidence type="ECO:0000256" key="4">
    <source>
        <dbReference type="ARBA" id="ARBA00022692"/>
    </source>
</evidence>
<dbReference type="Pfam" id="PF00069">
    <property type="entry name" value="Pkinase"/>
    <property type="match status" value="1"/>
</dbReference>
<dbReference type="InterPro" id="IPR050647">
    <property type="entry name" value="Plant_LRR-RLKs"/>
</dbReference>
<keyword evidence="4 15" id="KW-0812">Transmembrane</keyword>
<dbReference type="FunFam" id="3.80.10.10:FF:000041">
    <property type="entry name" value="LRR receptor-like serine/threonine-protein kinase ERECTA"/>
    <property type="match status" value="1"/>
</dbReference>
<keyword evidence="2" id="KW-0433">Leucine-rich repeat</keyword>
<evidence type="ECO:0000256" key="8">
    <source>
        <dbReference type="ARBA" id="ARBA00022777"/>
    </source>
</evidence>
<feature type="domain" description="Protein kinase" evidence="16">
    <location>
        <begin position="312"/>
        <end position="498"/>
    </location>
</feature>
<evidence type="ECO:0000256" key="6">
    <source>
        <dbReference type="ARBA" id="ARBA00022737"/>
    </source>
</evidence>
<dbReference type="Pfam" id="PF13855">
    <property type="entry name" value="LRR_8"/>
    <property type="match status" value="1"/>
</dbReference>
<evidence type="ECO:0000256" key="7">
    <source>
        <dbReference type="ARBA" id="ARBA00022741"/>
    </source>
</evidence>
<dbReference type="SUPFAM" id="SSF56112">
    <property type="entry name" value="Protein kinase-like (PK-like)"/>
    <property type="match status" value="1"/>
</dbReference>
<dbReference type="PANTHER" id="PTHR48056:SF29">
    <property type="entry name" value="RECEPTOR-LIKE PROTEIN KINASE HSL1"/>
    <property type="match status" value="1"/>
</dbReference>
<dbReference type="SUPFAM" id="SSF52058">
    <property type="entry name" value="L domain-like"/>
    <property type="match status" value="1"/>
</dbReference>
<dbReference type="PROSITE" id="PS51450">
    <property type="entry name" value="LRR"/>
    <property type="match status" value="1"/>
</dbReference>
<gene>
    <name evidence="17" type="ORF">CCAM_LOCUS36608</name>
</gene>
<evidence type="ECO:0000256" key="1">
    <source>
        <dbReference type="ARBA" id="ARBA00004370"/>
    </source>
</evidence>
<organism evidence="17 18">
    <name type="scientific">Cuscuta campestris</name>
    <dbReference type="NCBI Taxonomy" id="132261"/>
    <lineage>
        <taxon>Eukaryota</taxon>
        <taxon>Viridiplantae</taxon>
        <taxon>Streptophyta</taxon>
        <taxon>Embryophyta</taxon>
        <taxon>Tracheophyta</taxon>
        <taxon>Spermatophyta</taxon>
        <taxon>Magnoliopsida</taxon>
        <taxon>eudicotyledons</taxon>
        <taxon>Gunneridae</taxon>
        <taxon>Pentapetalae</taxon>
        <taxon>asterids</taxon>
        <taxon>lamiids</taxon>
        <taxon>Solanales</taxon>
        <taxon>Convolvulaceae</taxon>
        <taxon>Cuscuteae</taxon>
        <taxon>Cuscuta</taxon>
        <taxon>Cuscuta subgen. Grammica</taxon>
        <taxon>Cuscuta sect. Cleistogrammica</taxon>
    </lineage>
</organism>
<reference evidence="17 18" key="1">
    <citation type="submission" date="2018-04" db="EMBL/GenBank/DDBJ databases">
        <authorList>
            <person name="Vogel A."/>
        </authorList>
    </citation>
    <scope>NUCLEOTIDE SEQUENCE [LARGE SCALE GENOMIC DNA]</scope>
</reference>
<comment type="subcellular location">
    <subcellularLocation>
        <location evidence="1">Membrane</location>
    </subcellularLocation>
</comment>
<dbReference type="PROSITE" id="PS00107">
    <property type="entry name" value="PROTEIN_KINASE_ATP"/>
    <property type="match status" value="1"/>
</dbReference>
<evidence type="ECO:0000256" key="13">
    <source>
        <dbReference type="PROSITE-ProRule" id="PRU10141"/>
    </source>
</evidence>
<dbReference type="PROSITE" id="PS50011">
    <property type="entry name" value="PROTEIN_KINASE_DOM"/>
    <property type="match status" value="1"/>
</dbReference>
<dbReference type="Gene3D" id="3.80.10.10">
    <property type="entry name" value="Ribonuclease Inhibitor"/>
    <property type="match status" value="1"/>
</dbReference>
<evidence type="ECO:0000313" key="17">
    <source>
        <dbReference type="EMBL" id="VFQ94832.1"/>
    </source>
</evidence>
<feature type="binding site" evidence="13">
    <location>
        <position position="340"/>
    </location>
    <ligand>
        <name>ATP</name>
        <dbReference type="ChEBI" id="CHEBI:30616"/>
    </ligand>
</feature>
<dbReference type="GO" id="GO:0016020">
    <property type="term" value="C:membrane"/>
    <property type="evidence" value="ECO:0007669"/>
    <property type="project" value="UniProtKB-SubCell"/>
</dbReference>
<evidence type="ECO:0000313" key="18">
    <source>
        <dbReference type="Proteomes" id="UP000595140"/>
    </source>
</evidence>
<keyword evidence="7 13" id="KW-0547">Nucleotide-binding</keyword>
<evidence type="ECO:0000256" key="12">
    <source>
        <dbReference type="ARBA" id="ARBA00023180"/>
    </source>
</evidence>
<evidence type="ECO:0000256" key="15">
    <source>
        <dbReference type="SAM" id="Phobius"/>
    </source>
</evidence>
<dbReference type="PROSITE" id="PS00108">
    <property type="entry name" value="PROTEIN_KINASE_ST"/>
    <property type="match status" value="1"/>
</dbReference>
<dbReference type="EMBL" id="OOIL02005488">
    <property type="protein sequence ID" value="VFQ94832.1"/>
    <property type="molecule type" value="Genomic_DNA"/>
</dbReference>
<feature type="transmembrane region" description="Helical" evidence="15">
    <location>
        <begin position="256"/>
        <end position="277"/>
    </location>
</feature>
<keyword evidence="6" id="KW-0677">Repeat</keyword>
<keyword evidence="3" id="KW-0808">Transferase</keyword>
<keyword evidence="11 15" id="KW-0472">Membrane</keyword>
<proteinExistence type="inferred from homology"/>
<dbReference type="GO" id="GO:0005524">
    <property type="term" value="F:ATP binding"/>
    <property type="evidence" value="ECO:0007669"/>
    <property type="project" value="UniProtKB-UniRule"/>
</dbReference>
<evidence type="ECO:0000256" key="9">
    <source>
        <dbReference type="ARBA" id="ARBA00022840"/>
    </source>
</evidence>
<dbReference type="PANTHER" id="PTHR48056">
    <property type="entry name" value="LRR RECEPTOR-LIKE SERINE/THREONINE-PROTEIN KINASE-RELATED"/>
    <property type="match status" value="1"/>
</dbReference>
<evidence type="ECO:0000259" key="16">
    <source>
        <dbReference type="PROSITE" id="PS50011"/>
    </source>
</evidence>
<dbReference type="InterPro" id="IPR032675">
    <property type="entry name" value="LRR_dom_sf"/>
</dbReference>
<dbReference type="OrthoDB" id="4062651at2759"/>
<keyword evidence="10 15" id="KW-1133">Transmembrane helix</keyword>
<dbReference type="InterPro" id="IPR008271">
    <property type="entry name" value="Ser/Thr_kinase_AS"/>
</dbReference>
<dbReference type="InterPro" id="IPR001611">
    <property type="entry name" value="Leu-rich_rpt"/>
</dbReference>
<keyword evidence="9 13" id="KW-0067">ATP-binding</keyword>
<accession>A0A484N149</accession>
<sequence>MDIRGSFLVPLLCQIKNLSSINFSTNSISGPIPAGISRCSKLETLLMSTNLLTGTISGEFFSLKRLRRLDLRQNMLSGGIPTQLLAYSLETLDLSSNRLNGSIPEEISNLYGLVHLDLSANSFSGPIPAAFSHLHRLSKLSLAFNNLNGTIPVEFEQQLHLKDIDVSHNQLSGDIWETFYALRANLTLSICSNHLSGRIPENLVNNRFPNACFDPENLCSSVPTLGLPRCESDNCSDYAFQGQKSCKSMPSKRKKIIITCSAIAGAVIGVVILLAVFRLGMERRTVNDKNDDVSMISYQRLKFNKWEVLAGLIDENLVGNGGSAKVYKVMTKRGKSLAVKSIRHQVLQGHMLEKQFLAEVKILGGIRHNNIVKLLCCITGNTTKLIVYEYMDKECLHKWLHGKRNQSMSVESSTQWERRLKIAIGASQGLCHMHHHCHPPIVHRDIKSSNILVDSEFNAKIADFGLAKMLASQGDPVGMPPQVCLPYLDIQSMGEQEK</sequence>
<dbReference type="Proteomes" id="UP000595140">
    <property type="component" value="Unassembled WGS sequence"/>
</dbReference>
<dbReference type="GO" id="GO:0004674">
    <property type="term" value="F:protein serine/threonine kinase activity"/>
    <property type="evidence" value="ECO:0007669"/>
    <property type="project" value="UniProtKB-KW"/>
</dbReference>
<evidence type="ECO:0000256" key="3">
    <source>
        <dbReference type="ARBA" id="ARBA00022679"/>
    </source>
</evidence>
<dbReference type="GO" id="GO:0033612">
    <property type="term" value="F:receptor serine/threonine kinase binding"/>
    <property type="evidence" value="ECO:0007669"/>
    <property type="project" value="TreeGrafter"/>
</dbReference>
<keyword evidence="18" id="KW-1185">Reference proteome</keyword>
<dbReference type="SMART" id="SM00220">
    <property type="entry name" value="S_TKc"/>
    <property type="match status" value="1"/>
</dbReference>
<evidence type="ECO:0000256" key="14">
    <source>
        <dbReference type="RuleBase" id="RU000304"/>
    </source>
</evidence>
<evidence type="ECO:0000256" key="10">
    <source>
        <dbReference type="ARBA" id="ARBA00022989"/>
    </source>
</evidence>
<dbReference type="FunFam" id="3.80.10.10:FF:000221">
    <property type="entry name" value="Leucine-rich repeat receptor-like protein kinase PXL1"/>
    <property type="match status" value="1"/>
</dbReference>
<dbReference type="InterPro" id="IPR017441">
    <property type="entry name" value="Protein_kinase_ATP_BS"/>
</dbReference>
<comment type="similarity">
    <text evidence="14">Belongs to the protein kinase superfamily.</text>
</comment>
<dbReference type="Gene3D" id="1.10.510.10">
    <property type="entry name" value="Transferase(Phosphotransferase) domain 1"/>
    <property type="match status" value="1"/>
</dbReference>
<keyword evidence="8" id="KW-0418">Kinase</keyword>
<keyword evidence="12" id="KW-0325">Glycoprotein</keyword>
<evidence type="ECO:0000256" key="5">
    <source>
        <dbReference type="ARBA" id="ARBA00022729"/>
    </source>
</evidence>
<protein>
    <recommendedName>
        <fullName evidence="16">Protein kinase domain-containing protein</fullName>
    </recommendedName>
</protein>
<keyword evidence="5" id="KW-0732">Signal</keyword>
<evidence type="ECO:0000256" key="11">
    <source>
        <dbReference type="ARBA" id="ARBA00023136"/>
    </source>
</evidence>
<evidence type="ECO:0000256" key="2">
    <source>
        <dbReference type="ARBA" id="ARBA00022614"/>
    </source>
</evidence>
<dbReference type="InterPro" id="IPR011009">
    <property type="entry name" value="Kinase-like_dom_sf"/>
</dbReference>
<dbReference type="InterPro" id="IPR000719">
    <property type="entry name" value="Prot_kinase_dom"/>
</dbReference>
<dbReference type="AlphaFoldDB" id="A0A484N149"/>
<dbReference type="Pfam" id="PF00560">
    <property type="entry name" value="LRR_1"/>
    <property type="match status" value="2"/>
</dbReference>
<name>A0A484N149_9ASTE</name>